<protein>
    <submittedName>
        <fullName evidence="3">N-acyl-L-amino acid amidohydrolase</fullName>
    </submittedName>
</protein>
<dbReference type="PANTHER" id="PTHR11014:SF63">
    <property type="entry name" value="METALLOPEPTIDASE, PUTATIVE (AFU_ORTHOLOGUE AFUA_6G09600)-RELATED"/>
    <property type="match status" value="1"/>
</dbReference>
<dbReference type="RefSeq" id="WP_083129989.1">
    <property type="nucleotide sequence ID" value="NZ_AP022606.1"/>
</dbReference>
<dbReference type="OrthoDB" id="9777385at2"/>
<organism evidence="3 4">
    <name type="scientific">Mycobacterium branderi</name>
    <dbReference type="NCBI Taxonomy" id="43348"/>
    <lineage>
        <taxon>Bacteria</taxon>
        <taxon>Bacillati</taxon>
        <taxon>Actinomycetota</taxon>
        <taxon>Actinomycetes</taxon>
        <taxon>Mycobacteriales</taxon>
        <taxon>Mycobacteriaceae</taxon>
        <taxon>Mycobacterium</taxon>
    </lineage>
</organism>
<keyword evidence="1" id="KW-0479">Metal-binding</keyword>
<keyword evidence="1" id="KW-0464">Manganese</keyword>
<accession>A0A7I7VY40</accession>
<comment type="cofactor">
    <cofactor evidence="1">
        <name>Mn(2+)</name>
        <dbReference type="ChEBI" id="CHEBI:29035"/>
    </cofactor>
    <text evidence="1">The Mn(2+) ion enhances activity.</text>
</comment>
<sequence>MSLIDAAESWLAAHHDDLVEWRRHIHRYPELGRQEFATTQFVAERLADAGLNPKVLPGGTGLTCDFGPEHEPRIALRADMDALPMAERTGAPYESTMPNVAHACGHDAHTAILLGTALSLASVPELPVGVRLIFQAAEELMPGGAIDAIAAGALAGVTRIFALHCDPRLAVGRVAVKPGPITSAADRLEITLHSPGGHTSRPHLTADLVYGIGTLITGVPGVLSRRIDPRKSTVLVWGAVNAGVAANAIPQTGVLAGTVRTASRETWQSLEGIIREAVSSLLAPLGVEYTLAYHRGVPPVVNEEVSTRILAHAIEAVGPDVLADTRQSGGGEDFSWYLEEVPGAMARLGVWSGHGPQLDLHQPTFDLDERALAIGVRVMVNIVEQAGSL</sequence>
<dbReference type="InterPro" id="IPR036264">
    <property type="entry name" value="Bact_exopeptidase_dim_dom"/>
</dbReference>
<dbReference type="Gene3D" id="3.30.70.360">
    <property type="match status" value="1"/>
</dbReference>
<gene>
    <name evidence="2" type="primary">amiA1</name>
    <name evidence="3" type="ORF">BST20_03565</name>
    <name evidence="2" type="ORF">MBRA_04240</name>
</gene>
<dbReference type="EMBL" id="MVHM01000001">
    <property type="protein sequence ID" value="ORA41213.1"/>
    <property type="molecule type" value="Genomic_DNA"/>
</dbReference>
<dbReference type="EMBL" id="AP022606">
    <property type="protein sequence ID" value="BBZ10229.1"/>
    <property type="molecule type" value="Genomic_DNA"/>
</dbReference>
<evidence type="ECO:0000313" key="4">
    <source>
        <dbReference type="Proteomes" id="UP000192441"/>
    </source>
</evidence>
<feature type="binding site" evidence="1">
    <location>
        <position position="104"/>
    </location>
    <ligand>
        <name>Mn(2+)</name>
        <dbReference type="ChEBI" id="CHEBI:29035"/>
        <label>2</label>
    </ligand>
</feature>
<feature type="binding site" evidence="1">
    <location>
        <position position="106"/>
    </location>
    <ligand>
        <name>Mn(2+)</name>
        <dbReference type="ChEBI" id="CHEBI:29035"/>
        <label>2</label>
    </ligand>
</feature>
<feature type="binding site" evidence="1">
    <location>
        <position position="361"/>
    </location>
    <ligand>
        <name>Mn(2+)</name>
        <dbReference type="ChEBI" id="CHEBI:29035"/>
        <label>2</label>
    </ligand>
</feature>
<reference evidence="3 4" key="1">
    <citation type="submission" date="2016-12" db="EMBL/GenBank/DDBJ databases">
        <title>The new phylogeny of genus Mycobacterium.</title>
        <authorList>
            <person name="Tortoli E."/>
            <person name="Trovato A."/>
            <person name="Cirillo D.M."/>
        </authorList>
    </citation>
    <scope>NUCLEOTIDE SEQUENCE [LARGE SCALE GENOMIC DNA]</scope>
    <source>
        <strain evidence="3 4">DSM 44624</strain>
    </source>
</reference>
<proteinExistence type="predicted"/>
<dbReference type="Proteomes" id="UP000467379">
    <property type="component" value="Chromosome"/>
</dbReference>
<dbReference type="AlphaFoldDB" id="A0A7I7VY40"/>
<evidence type="ECO:0000313" key="3">
    <source>
        <dbReference type="EMBL" id="ORA41213.1"/>
    </source>
</evidence>
<feature type="binding site" evidence="1">
    <location>
        <position position="139"/>
    </location>
    <ligand>
        <name>Mn(2+)</name>
        <dbReference type="ChEBI" id="CHEBI:29035"/>
        <label>2</label>
    </ligand>
</feature>
<dbReference type="GO" id="GO:0016787">
    <property type="term" value="F:hydrolase activity"/>
    <property type="evidence" value="ECO:0007669"/>
    <property type="project" value="InterPro"/>
</dbReference>
<dbReference type="GO" id="GO:0046872">
    <property type="term" value="F:metal ion binding"/>
    <property type="evidence" value="ECO:0007669"/>
    <property type="project" value="UniProtKB-KW"/>
</dbReference>
<reference evidence="2 5" key="2">
    <citation type="journal article" date="2019" name="Emerg. Microbes Infect.">
        <title>Comprehensive subspecies identification of 175 nontuberculous mycobacteria species based on 7547 genomic profiles.</title>
        <authorList>
            <person name="Matsumoto Y."/>
            <person name="Kinjo T."/>
            <person name="Motooka D."/>
            <person name="Nabeya D."/>
            <person name="Jung N."/>
            <person name="Uechi K."/>
            <person name="Horii T."/>
            <person name="Iida T."/>
            <person name="Fujita J."/>
            <person name="Nakamura S."/>
        </authorList>
    </citation>
    <scope>NUCLEOTIDE SEQUENCE [LARGE SCALE GENOMIC DNA]</scope>
    <source>
        <strain evidence="2 5">JCM 12687</strain>
    </source>
</reference>
<evidence type="ECO:0000256" key="1">
    <source>
        <dbReference type="PIRSR" id="PIRSR005962-1"/>
    </source>
</evidence>
<dbReference type="Proteomes" id="UP000192441">
    <property type="component" value="Unassembled WGS sequence"/>
</dbReference>
<evidence type="ECO:0000313" key="5">
    <source>
        <dbReference type="Proteomes" id="UP000467379"/>
    </source>
</evidence>
<dbReference type="InterPro" id="IPR002933">
    <property type="entry name" value="Peptidase_M20"/>
</dbReference>
<dbReference type="SUPFAM" id="SSF53187">
    <property type="entry name" value="Zn-dependent exopeptidases"/>
    <property type="match status" value="1"/>
</dbReference>
<dbReference type="Pfam" id="PF01546">
    <property type="entry name" value="Peptidase_M20"/>
    <property type="match status" value="1"/>
</dbReference>
<name>A0A7I7VY40_9MYCO</name>
<dbReference type="Gene3D" id="3.40.630.10">
    <property type="entry name" value="Zn peptidases"/>
    <property type="match status" value="1"/>
</dbReference>
<evidence type="ECO:0000313" key="2">
    <source>
        <dbReference type="EMBL" id="BBZ10229.1"/>
    </source>
</evidence>
<dbReference type="NCBIfam" id="TIGR01891">
    <property type="entry name" value="amidohydrolases"/>
    <property type="match status" value="1"/>
</dbReference>
<dbReference type="SUPFAM" id="SSF55031">
    <property type="entry name" value="Bacterial exopeptidase dimerisation domain"/>
    <property type="match status" value="1"/>
</dbReference>
<dbReference type="PANTHER" id="PTHR11014">
    <property type="entry name" value="PEPTIDASE M20 FAMILY MEMBER"/>
    <property type="match status" value="1"/>
</dbReference>
<dbReference type="InterPro" id="IPR017439">
    <property type="entry name" value="Amidohydrolase"/>
</dbReference>
<keyword evidence="5" id="KW-1185">Reference proteome</keyword>
<dbReference type="PIRSF" id="PIRSF005962">
    <property type="entry name" value="Pept_M20D_amidohydro"/>
    <property type="match status" value="1"/>
</dbReference>
<reference evidence="2" key="3">
    <citation type="submission" date="2020-02" db="EMBL/GenBank/DDBJ databases">
        <authorList>
            <person name="Matsumoto Y."/>
            <person name="Kinjo T."/>
            <person name="Motooka D."/>
            <person name="Nabeya D."/>
            <person name="Jung N."/>
            <person name="Uechi K."/>
            <person name="Horii T."/>
            <person name="Iida T."/>
            <person name="Fujita J."/>
            <person name="Nakamura S."/>
        </authorList>
    </citation>
    <scope>NUCLEOTIDE SEQUENCE</scope>
    <source>
        <strain evidence="2">JCM 12687</strain>
    </source>
</reference>
<feature type="binding site" evidence="1">
    <location>
        <position position="164"/>
    </location>
    <ligand>
        <name>Mn(2+)</name>
        <dbReference type="ChEBI" id="CHEBI:29035"/>
        <label>2</label>
    </ligand>
</feature>